<accession>A0A366H8U5</accession>
<proteinExistence type="predicted"/>
<organism evidence="3 4">
    <name type="scientific">Roseimicrobium gellanilyticum</name>
    <dbReference type="NCBI Taxonomy" id="748857"/>
    <lineage>
        <taxon>Bacteria</taxon>
        <taxon>Pseudomonadati</taxon>
        <taxon>Verrucomicrobiota</taxon>
        <taxon>Verrucomicrobiia</taxon>
        <taxon>Verrucomicrobiales</taxon>
        <taxon>Verrucomicrobiaceae</taxon>
        <taxon>Roseimicrobium</taxon>
    </lineage>
</organism>
<feature type="domain" description="TauD/TfdA-like" evidence="2">
    <location>
        <begin position="24"/>
        <end position="224"/>
    </location>
</feature>
<dbReference type="AlphaFoldDB" id="A0A366H8U5"/>
<sequence>MIPREDALQELQQNGYLHLNFAGNQTSAQRFVQSLGELMPQYDKGIAWNVKPRQGQSKMRNSLGKAEIAPHTEFYETPLVPPKYVALYCVEKASCGGGAIAVADMRGFISGMDPKLRKRLETTPFTFSSEAGLRSQNFGSEAIVCPISKDGGSSDVLRFCTGGMRCGQEELVTEYKGALLEYFHEHSRDFVQEPGSLLVWDNHICVHARSTKFTCQKRHLVRYWVSGPSEVPAGQKFKAGIMFADVRGYSKLEDKDKETFHTTTLNKLLEEAMARSGVIQFREQNLWGDGIFCCHDDLGKLAHFAVNLTQAFDDYSAKGGPILRLRTALHYGEVQANEVSLNGSTRSMHHGSDIVTPARLEPVVEPGQVWCTTEAAMMFRKPLAVVPQGYSLKSLTYVRFAKDHGTHFTYWLRKDRENETSLNQAEEMVYSSLSKRNERSRLEIWCDKLLERAQGDFSPPSIFVTWEKLIQRLLYAGACKKALSVLKQYNSWLSKRNLLSSDTRDLLLCMSIRAQKFQADKELDPGFRAYLDELRERSKSKADVRNETLLVIADALMSLALTAEDISDAEGFLSHAYDMYLQILIKPQAALDEEQRNGMRFVGVSYYAEGSRNQHVVLALWALADYLKWAILTPAANQAASPSSDAASMLLNWFQLSKKCMELSVIHSPTSWASFAIAALMRGDVKALTDILDFAMRQDSDPRLTQNYDWAVFHDLVRPLINVLASCKLLENAPIKGIAASAKSHLEGTVPSDEGDTSVS</sequence>
<evidence type="ECO:0000313" key="4">
    <source>
        <dbReference type="Proteomes" id="UP000253426"/>
    </source>
</evidence>
<dbReference type="Gene3D" id="3.60.130.10">
    <property type="entry name" value="Clavaminate synthase-like"/>
    <property type="match status" value="1"/>
</dbReference>
<keyword evidence="4" id="KW-1185">Reference proteome</keyword>
<protein>
    <submittedName>
        <fullName evidence="3">TfdA family taurine catabolism dioxygenase TauD</fullName>
    </submittedName>
</protein>
<dbReference type="InterPro" id="IPR003819">
    <property type="entry name" value="TauD/TfdA-like"/>
</dbReference>
<gene>
    <name evidence="3" type="ORF">DES53_11226</name>
</gene>
<dbReference type="SUPFAM" id="SSF55073">
    <property type="entry name" value="Nucleotide cyclase"/>
    <property type="match status" value="1"/>
</dbReference>
<dbReference type="SUPFAM" id="SSF51197">
    <property type="entry name" value="Clavaminate synthase-like"/>
    <property type="match status" value="1"/>
</dbReference>
<evidence type="ECO:0000313" key="3">
    <source>
        <dbReference type="EMBL" id="RBP38028.1"/>
    </source>
</evidence>
<evidence type="ECO:0000256" key="1">
    <source>
        <dbReference type="ARBA" id="ARBA00023002"/>
    </source>
</evidence>
<comment type="caution">
    <text evidence="3">The sequence shown here is derived from an EMBL/GenBank/DDBJ whole genome shotgun (WGS) entry which is preliminary data.</text>
</comment>
<dbReference type="InterPro" id="IPR042098">
    <property type="entry name" value="TauD-like_sf"/>
</dbReference>
<name>A0A366H8U5_9BACT</name>
<dbReference type="GO" id="GO:0016706">
    <property type="term" value="F:2-oxoglutarate-dependent dioxygenase activity"/>
    <property type="evidence" value="ECO:0007669"/>
    <property type="project" value="UniProtKB-ARBA"/>
</dbReference>
<reference evidence="3 4" key="1">
    <citation type="submission" date="2018-06" db="EMBL/GenBank/DDBJ databases">
        <title>Genomic Encyclopedia of Type Strains, Phase IV (KMG-IV): sequencing the most valuable type-strain genomes for metagenomic binning, comparative biology and taxonomic classification.</title>
        <authorList>
            <person name="Goeker M."/>
        </authorList>
    </citation>
    <scope>NUCLEOTIDE SEQUENCE [LARGE SCALE GENOMIC DNA]</scope>
    <source>
        <strain evidence="3 4">DSM 25532</strain>
    </source>
</reference>
<evidence type="ECO:0000259" key="2">
    <source>
        <dbReference type="Pfam" id="PF02668"/>
    </source>
</evidence>
<dbReference type="Gene3D" id="3.30.70.1230">
    <property type="entry name" value="Nucleotide cyclase"/>
    <property type="match status" value="1"/>
</dbReference>
<keyword evidence="3" id="KW-0223">Dioxygenase</keyword>
<dbReference type="EMBL" id="QNRR01000012">
    <property type="protein sequence ID" value="RBP38028.1"/>
    <property type="molecule type" value="Genomic_DNA"/>
</dbReference>
<dbReference type="Proteomes" id="UP000253426">
    <property type="component" value="Unassembled WGS sequence"/>
</dbReference>
<dbReference type="InterPro" id="IPR029787">
    <property type="entry name" value="Nucleotide_cyclase"/>
</dbReference>
<keyword evidence="1" id="KW-0560">Oxidoreductase</keyword>
<dbReference type="Pfam" id="PF02668">
    <property type="entry name" value="TauD"/>
    <property type="match status" value="1"/>
</dbReference>
<dbReference type="OrthoDB" id="54411at2"/>
<dbReference type="RefSeq" id="WP_113961165.1">
    <property type="nucleotide sequence ID" value="NZ_QNRR01000012.1"/>
</dbReference>